<dbReference type="InterPro" id="IPR011053">
    <property type="entry name" value="Single_hybrid_motif"/>
</dbReference>
<dbReference type="Pfam" id="PF01597">
    <property type="entry name" value="GCV_H"/>
    <property type="match status" value="1"/>
</dbReference>
<organism evidence="1">
    <name type="scientific">mine drainage metagenome</name>
    <dbReference type="NCBI Taxonomy" id="410659"/>
    <lineage>
        <taxon>unclassified sequences</taxon>
        <taxon>metagenomes</taxon>
        <taxon>ecological metagenomes</taxon>
    </lineage>
</organism>
<dbReference type="PANTHER" id="PTHR11715">
    <property type="entry name" value="GLYCINE CLEAVAGE SYSTEM H PROTEIN"/>
    <property type="match status" value="1"/>
</dbReference>
<dbReference type="GO" id="GO:0009249">
    <property type="term" value="P:protein lipoylation"/>
    <property type="evidence" value="ECO:0007669"/>
    <property type="project" value="TreeGrafter"/>
</dbReference>
<dbReference type="EMBL" id="AUZZ01004312">
    <property type="protein sequence ID" value="EQD54099.1"/>
    <property type="molecule type" value="Genomic_DNA"/>
</dbReference>
<protein>
    <submittedName>
        <fullName evidence="1">Glycine cleavage system protein H</fullName>
    </submittedName>
</protein>
<proteinExistence type="predicted"/>
<reference evidence="1" key="1">
    <citation type="submission" date="2013-08" db="EMBL/GenBank/DDBJ databases">
        <authorList>
            <person name="Mendez C."/>
            <person name="Richter M."/>
            <person name="Ferrer M."/>
            <person name="Sanchez J."/>
        </authorList>
    </citation>
    <scope>NUCLEOTIDE SEQUENCE</scope>
</reference>
<dbReference type="PANTHER" id="PTHR11715:SF3">
    <property type="entry name" value="GLYCINE CLEAVAGE SYSTEM H PROTEIN-RELATED"/>
    <property type="match status" value="1"/>
</dbReference>
<accession>T1BLE3</accession>
<comment type="caution">
    <text evidence="1">The sequence shown here is derived from an EMBL/GenBank/DDBJ whole genome shotgun (WGS) entry which is preliminary data.</text>
</comment>
<dbReference type="GO" id="GO:0005829">
    <property type="term" value="C:cytosol"/>
    <property type="evidence" value="ECO:0007669"/>
    <property type="project" value="TreeGrafter"/>
</dbReference>
<dbReference type="InterPro" id="IPR002930">
    <property type="entry name" value="GCV_H"/>
</dbReference>
<gene>
    <name evidence="1" type="ORF">B2A_06130</name>
</gene>
<name>T1BLE3_9ZZZZ</name>
<dbReference type="GO" id="GO:0019464">
    <property type="term" value="P:glycine decarboxylation via glycine cleavage system"/>
    <property type="evidence" value="ECO:0007669"/>
    <property type="project" value="InterPro"/>
</dbReference>
<dbReference type="CDD" id="cd06848">
    <property type="entry name" value="GCS_H"/>
    <property type="match status" value="1"/>
</dbReference>
<evidence type="ECO:0000313" key="1">
    <source>
        <dbReference type="EMBL" id="EQD54099.1"/>
    </source>
</evidence>
<dbReference type="Gene3D" id="2.40.50.100">
    <property type="match status" value="1"/>
</dbReference>
<dbReference type="AlphaFoldDB" id="T1BLE3"/>
<dbReference type="SUPFAM" id="SSF51230">
    <property type="entry name" value="Single hybrid motif"/>
    <property type="match status" value="1"/>
</dbReference>
<dbReference type="InterPro" id="IPR033753">
    <property type="entry name" value="GCV_H/Fam206"/>
</dbReference>
<reference evidence="1" key="2">
    <citation type="journal article" date="2014" name="ISME J.">
        <title>Microbial stratification in low pH oxic and suboxic macroscopic growths along an acid mine drainage.</title>
        <authorList>
            <person name="Mendez-Garcia C."/>
            <person name="Mesa V."/>
            <person name="Sprenger R.R."/>
            <person name="Richter M."/>
            <person name="Diez M.S."/>
            <person name="Solano J."/>
            <person name="Bargiela R."/>
            <person name="Golyshina O.V."/>
            <person name="Manteca A."/>
            <person name="Ramos J.L."/>
            <person name="Gallego J.R."/>
            <person name="Llorente I."/>
            <person name="Martins Dos Santos V.A."/>
            <person name="Jensen O.N."/>
            <person name="Pelaez A.I."/>
            <person name="Sanchez J."/>
            <person name="Ferrer M."/>
        </authorList>
    </citation>
    <scope>NUCLEOTIDE SEQUENCE</scope>
</reference>
<dbReference type="GO" id="GO:0005960">
    <property type="term" value="C:glycine cleavage complex"/>
    <property type="evidence" value="ECO:0007669"/>
    <property type="project" value="InterPro"/>
</dbReference>
<sequence length="111" mass="12200">MCREPGQTVTVGLTQEFQAQVGRVTRFRGPTPGSFHRQGESLVSLESEKWVGHFSNPIDGTVLEVNEAWYRDPSALGSCPWREAWLYRLLPLESSTERSGGPLSEGGPPGV</sequence>